<evidence type="ECO:0000256" key="3">
    <source>
        <dbReference type="ARBA" id="ARBA00016885"/>
    </source>
</evidence>
<dbReference type="GO" id="GO:0005737">
    <property type="term" value="C:cytoplasm"/>
    <property type="evidence" value="ECO:0007669"/>
    <property type="project" value="TreeGrafter"/>
</dbReference>
<evidence type="ECO:0000256" key="7">
    <source>
        <dbReference type="ARBA" id="ARBA00022777"/>
    </source>
</evidence>
<evidence type="ECO:0000256" key="9">
    <source>
        <dbReference type="ARBA" id="ARBA00023200"/>
    </source>
</evidence>
<evidence type="ECO:0000256" key="2">
    <source>
        <dbReference type="ARBA" id="ARBA00012513"/>
    </source>
</evidence>
<keyword evidence="8 12" id="KW-0067">ATP-binding</keyword>
<keyword evidence="4" id="KW-0723">Serine/threonine-protein kinase</keyword>
<dbReference type="InterPro" id="IPR011009">
    <property type="entry name" value="Kinase-like_dom_sf"/>
</dbReference>
<keyword evidence="5" id="KW-0808">Transferase</keyword>
<evidence type="ECO:0000256" key="8">
    <source>
        <dbReference type="ARBA" id="ARBA00022840"/>
    </source>
</evidence>
<evidence type="ECO:0000313" key="14">
    <source>
        <dbReference type="EMBL" id="KAK2563871.1"/>
    </source>
</evidence>
<feature type="binding site" evidence="12">
    <location>
        <position position="153"/>
    </location>
    <ligand>
        <name>ATP</name>
        <dbReference type="ChEBI" id="CHEBI:30616"/>
    </ligand>
</feature>
<accession>A0AAD9QMW2</accession>
<dbReference type="Gene3D" id="1.10.510.10">
    <property type="entry name" value="Transferase(Phosphotransferase) domain 1"/>
    <property type="match status" value="1"/>
</dbReference>
<dbReference type="PROSITE" id="PS50011">
    <property type="entry name" value="PROTEIN_KINASE_DOM"/>
    <property type="match status" value="1"/>
</dbReference>
<dbReference type="PANTHER" id="PTHR22984">
    <property type="entry name" value="SERINE/THREONINE-PROTEIN KINASE PIM"/>
    <property type="match status" value="1"/>
</dbReference>
<comment type="caution">
    <text evidence="14">The sequence shown here is derived from an EMBL/GenBank/DDBJ whole genome shotgun (WGS) entry which is preliminary data.</text>
</comment>
<dbReference type="AlphaFoldDB" id="A0AAD9QMW2"/>
<dbReference type="GO" id="GO:0005524">
    <property type="term" value="F:ATP binding"/>
    <property type="evidence" value="ECO:0007669"/>
    <property type="project" value="UniProtKB-UniRule"/>
</dbReference>
<comment type="subcellular location">
    <subcellularLocation>
        <location evidence="1">Host cytoplasm</location>
    </subcellularLocation>
</comment>
<feature type="domain" description="Protein kinase" evidence="13">
    <location>
        <begin position="124"/>
        <end position="497"/>
    </location>
</feature>
<keyword evidence="6 12" id="KW-0547">Nucleotide-binding</keyword>
<dbReference type="EMBL" id="JARQWQ010000024">
    <property type="protein sequence ID" value="KAK2563871.1"/>
    <property type="molecule type" value="Genomic_DNA"/>
</dbReference>
<proteinExistence type="predicted"/>
<evidence type="ECO:0000256" key="12">
    <source>
        <dbReference type="PROSITE-ProRule" id="PRU10141"/>
    </source>
</evidence>
<keyword evidence="7 14" id="KW-0418">Kinase</keyword>
<dbReference type="InterPro" id="IPR017441">
    <property type="entry name" value="Protein_kinase_ATP_BS"/>
</dbReference>
<dbReference type="InterPro" id="IPR000719">
    <property type="entry name" value="Prot_kinase_dom"/>
</dbReference>
<reference evidence="14" key="2">
    <citation type="journal article" date="2023" name="Science">
        <title>Genomic signatures of disease resistance in endangered staghorn corals.</title>
        <authorList>
            <person name="Vollmer S.V."/>
            <person name="Selwyn J.D."/>
            <person name="Despard B.A."/>
            <person name="Roesel C.L."/>
        </authorList>
    </citation>
    <scope>NUCLEOTIDE SEQUENCE</scope>
    <source>
        <strain evidence="14">K2</strain>
    </source>
</reference>
<dbReference type="PROSITE" id="PS00107">
    <property type="entry name" value="PROTEIN_KINASE_ATP"/>
    <property type="match status" value="1"/>
</dbReference>
<evidence type="ECO:0000256" key="1">
    <source>
        <dbReference type="ARBA" id="ARBA00004192"/>
    </source>
</evidence>
<name>A0AAD9QMW2_ACRCE</name>
<evidence type="ECO:0000313" key="15">
    <source>
        <dbReference type="Proteomes" id="UP001249851"/>
    </source>
</evidence>
<dbReference type="SUPFAM" id="SSF56112">
    <property type="entry name" value="Protein kinase-like (PK-like)"/>
    <property type="match status" value="1"/>
</dbReference>
<dbReference type="PROSITE" id="PS00108">
    <property type="entry name" value="PROTEIN_KINASE_ST"/>
    <property type="match status" value="1"/>
</dbReference>
<dbReference type="Gene3D" id="3.30.200.20">
    <property type="entry name" value="Phosphorylase Kinase, domain 1"/>
    <property type="match status" value="1"/>
</dbReference>
<protein>
    <recommendedName>
        <fullName evidence="3">Serine/threonine-protein kinase 1</fullName>
        <ecNumber evidence="2">2.7.11.1</ecNumber>
    </recommendedName>
</protein>
<dbReference type="Pfam" id="PF00069">
    <property type="entry name" value="Pkinase"/>
    <property type="match status" value="1"/>
</dbReference>
<evidence type="ECO:0000256" key="10">
    <source>
        <dbReference type="ARBA" id="ARBA00047899"/>
    </source>
</evidence>
<keyword evidence="15" id="KW-1185">Reference proteome</keyword>
<sequence>MYLFIPREQLSLKRGCPPSRDNQEEEKVSDLKVTKVSGDMCNEFQGVKETFTENFEERTPDEDHQEEDYQDEFTKKLYQGKTGEPGEKPRGAELRTNNQLNTLTTTLSLLIVFFSLTSEKLSAYNLGEEIGQGGFGCVFSGTRKVDNLPVAIKLVEKSSVTEFFEIDGQEIPSEAYFLNKVHHRHVVKFYQGFTLEDYYVYVMERPQNCQDLEDVLDERLLTENESRRYFKQILDATICCEENGVVHRDLKPANILLDEITDEIKLIDFGLASKLQYEPYNTFRGTKAYMPPEFVKFGWYDGSQSTVWALGMILVNLLSSSMAFRKPEEALSRSPRLKANVSQGEGLDFSNAKYKPSNSSIIKADPKASMDDNERENSGCNKSCVSIAKDGCLDVLSSVAAQDCHVASLNQNEANLCHATSLSEQAMINSSSNEEHRDGQIQIPSELIDFDDSTMEKERCDLKSKYNERLRPLCRDTADSLDTGFHLNAVERRHGWAFKHNKKLCYIPRDAEDGFRGCGPLHSRMEGQKMEIFEGDSQRRMAQNYNDRQRNELFAHRLKRNSHGDLNPRRKFRMCIKTVEHTVTSKRAFPLRHEWRKQVGFDQSEEYGPRRNSETYELLEKGLRQIEGHRKNGGRNKVNEIANPLRHGWARGQINDECVDRKQETHLRRRIKNVKEGGRFLQTRLRWYLTEKIENNNKAVTRRNRNKELYSRGQNVVSAQ</sequence>
<dbReference type="SMART" id="SM00220">
    <property type="entry name" value="S_TKc"/>
    <property type="match status" value="1"/>
</dbReference>
<dbReference type="Proteomes" id="UP001249851">
    <property type="component" value="Unassembled WGS sequence"/>
</dbReference>
<dbReference type="GO" id="GO:0030430">
    <property type="term" value="C:host cell cytoplasm"/>
    <property type="evidence" value="ECO:0007669"/>
    <property type="project" value="UniProtKB-SubCell"/>
</dbReference>
<dbReference type="InterPro" id="IPR051138">
    <property type="entry name" value="PIM_Ser/Thr_kinase"/>
</dbReference>
<dbReference type="GO" id="GO:0004674">
    <property type="term" value="F:protein serine/threonine kinase activity"/>
    <property type="evidence" value="ECO:0007669"/>
    <property type="project" value="UniProtKB-KW"/>
</dbReference>
<evidence type="ECO:0000256" key="4">
    <source>
        <dbReference type="ARBA" id="ARBA00022527"/>
    </source>
</evidence>
<evidence type="ECO:0000259" key="13">
    <source>
        <dbReference type="PROSITE" id="PS50011"/>
    </source>
</evidence>
<reference evidence="14" key="1">
    <citation type="journal article" date="2023" name="G3 (Bethesda)">
        <title>Whole genome assembly and annotation of the endangered Caribbean coral Acropora cervicornis.</title>
        <authorList>
            <person name="Selwyn J.D."/>
            <person name="Vollmer S.V."/>
        </authorList>
    </citation>
    <scope>NUCLEOTIDE SEQUENCE</scope>
    <source>
        <strain evidence="14">K2</strain>
    </source>
</reference>
<comment type="catalytic activity">
    <reaction evidence="11">
        <text>L-seryl-[protein] + ATP = O-phospho-L-seryl-[protein] + ADP + H(+)</text>
        <dbReference type="Rhea" id="RHEA:17989"/>
        <dbReference type="Rhea" id="RHEA-COMP:9863"/>
        <dbReference type="Rhea" id="RHEA-COMP:11604"/>
        <dbReference type="ChEBI" id="CHEBI:15378"/>
        <dbReference type="ChEBI" id="CHEBI:29999"/>
        <dbReference type="ChEBI" id="CHEBI:30616"/>
        <dbReference type="ChEBI" id="CHEBI:83421"/>
        <dbReference type="ChEBI" id="CHEBI:456216"/>
        <dbReference type="EC" id="2.7.11.1"/>
    </reaction>
</comment>
<comment type="catalytic activity">
    <reaction evidence="10">
        <text>L-threonyl-[protein] + ATP = O-phospho-L-threonyl-[protein] + ADP + H(+)</text>
        <dbReference type="Rhea" id="RHEA:46608"/>
        <dbReference type="Rhea" id="RHEA-COMP:11060"/>
        <dbReference type="Rhea" id="RHEA-COMP:11605"/>
        <dbReference type="ChEBI" id="CHEBI:15378"/>
        <dbReference type="ChEBI" id="CHEBI:30013"/>
        <dbReference type="ChEBI" id="CHEBI:30616"/>
        <dbReference type="ChEBI" id="CHEBI:61977"/>
        <dbReference type="ChEBI" id="CHEBI:456216"/>
        <dbReference type="EC" id="2.7.11.1"/>
    </reaction>
</comment>
<organism evidence="14 15">
    <name type="scientific">Acropora cervicornis</name>
    <name type="common">Staghorn coral</name>
    <dbReference type="NCBI Taxonomy" id="6130"/>
    <lineage>
        <taxon>Eukaryota</taxon>
        <taxon>Metazoa</taxon>
        <taxon>Cnidaria</taxon>
        <taxon>Anthozoa</taxon>
        <taxon>Hexacorallia</taxon>
        <taxon>Scleractinia</taxon>
        <taxon>Astrocoeniina</taxon>
        <taxon>Acroporidae</taxon>
        <taxon>Acropora</taxon>
    </lineage>
</organism>
<dbReference type="PANTHER" id="PTHR22984:SF25">
    <property type="entry name" value="PROTEIN KINASE DOMAIN-CONTAINING PROTEIN"/>
    <property type="match status" value="1"/>
</dbReference>
<dbReference type="EC" id="2.7.11.1" evidence="2"/>
<evidence type="ECO:0000256" key="5">
    <source>
        <dbReference type="ARBA" id="ARBA00022679"/>
    </source>
</evidence>
<dbReference type="InterPro" id="IPR008271">
    <property type="entry name" value="Ser/Thr_kinase_AS"/>
</dbReference>
<evidence type="ECO:0000256" key="11">
    <source>
        <dbReference type="ARBA" id="ARBA00048679"/>
    </source>
</evidence>
<evidence type="ECO:0000256" key="6">
    <source>
        <dbReference type="ARBA" id="ARBA00022741"/>
    </source>
</evidence>
<keyword evidence="9" id="KW-1035">Host cytoplasm</keyword>
<gene>
    <name evidence="14" type="ORF">P5673_012879</name>
</gene>